<dbReference type="AlphaFoldDB" id="A0A1K1LC60"/>
<protein>
    <recommendedName>
        <fullName evidence="3">Type 3 secretion system secretin</fullName>
        <shortName evidence="3">T3SS secretin</shortName>
    </recommendedName>
</protein>
<feature type="compositionally biased region" description="Polar residues" evidence="5">
    <location>
        <begin position="639"/>
        <end position="651"/>
    </location>
</feature>
<feature type="compositionally biased region" description="Pro residues" evidence="5">
    <location>
        <begin position="595"/>
        <end position="609"/>
    </location>
</feature>
<dbReference type="GO" id="GO:0015627">
    <property type="term" value="C:type II protein secretion system complex"/>
    <property type="evidence" value="ECO:0007669"/>
    <property type="project" value="TreeGrafter"/>
</dbReference>
<sequence length="651" mass="68838" precursor="true">MKRLVALCLCWIFCCLLATEGLCASSRGAFPFRAAFSHYADNENICTVLSAFARAEGYGSVCSPALNGQMSGRFEQVDPRTFLNGMRSAFGVRWYMQGRTVTFWNDSEKAEAFLAPSTVSAASLRDMLRSAGMISPQLPVKLLHAQNLLSVSGPPLYLDQLRGAMKAFEDAQGSRSVMRVFPLKYAWAEDMQVNSMDATVTIPGVASILQAMASGTPLTGSQVTVQPSAQGGLRGKGLIAMSTPAGSSQTAPAAPQNGKDPSGTSGGPSIIADPRVNAVVVTDAEYRMSYYAKVIADLDKPVELVEIHAAIVDIDSDFSRDFGVNWSGTGAYGKHWTGGGSAGGTSTSGIFPAAGASSAGGLSYSTLYSYGSDYFLARVTALEEDGQARVLGKPSVLTMDNVQASLENTSSYYVPVSGNESSDLFKIDSGTVLKVTPHIIPGLPGQADSIKLMVSVQDDRDDGSSLFSVDPNNLSPIKQTKINTQAIVGEGQSLLIGGHYYEIQSDAETGIPGLKNIPILGGLFGSTGKKHQRMERLILITPRIVRMDTASNVPARVDDPRFSRTPTQADYEERRPKEMPVGGCARRRELAPDVQPAPPVKVTPQPSPVPATTKSIQNAAVPQPILTPASAGAQPVLTPVSSTASSAGGRQ</sequence>
<dbReference type="Gene3D" id="3.55.50.30">
    <property type="match status" value="1"/>
</dbReference>
<comment type="similarity">
    <text evidence="3">Belongs to the bacterial secretin family. T3SS SctC subfamily.</text>
</comment>
<evidence type="ECO:0000313" key="8">
    <source>
        <dbReference type="EMBL" id="SFV72293.1"/>
    </source>
</evidence>
<dbReference type="KEGG" id="dpg:DESPIGER_0403"/>
<dbReference type="HAMAP" id="MF_02219">
    <property type="entry name" value="Type_III_secretin"/>
    <property type="match status" value="1"/>
</dbReference>
<dbReference type="Pfam" id="PF00263">
    <property type="entry name" value="Secretin"/>
    <property type="match status" value="1"/>
</dbReference>
<feature type="domain" description="Type II/III secretion system secretin-like" evidence="6">
    <location>
        <begin position="381"/>
        <end position="546"/>
    </location>
</feature>
<dbReference type="InterPro" id="IPR038591">
    <property type="entry name" value="NolW-like_sf"/>
</dbReference>
<evidence type="ECO:0000256" key="1">
    <source>
        <dbReference type="ARBA" id="ARBA00004442"/>
    </source>
</evidence>
<dbReference type="PANTHER" id="PTHR30332">
    <property type="entry name" value="PROBABLE GENERAL SECRETION PATHWAY PROTEIN D"/>
    <property type="match status" value="1"/>
</dbReference>
<evidence type="ECO:0000256" key="4">
    <source>
        <dbReference type="RuleBase" id="RU004004"/>
    </source>
</evidence>
<dbReference type="PANTHER" id="PTHR30332:SF5">
    <property type="entry name" value="SPI-1 TYPE 3 SECRETION SYSTEM SECRETIN"/>
    <property type="match status" value="1"/>
</dbReference>
<keyword evidence="3" id="KW-0998">Cell outer membrane</keyword>
<keyword evidence="2 3" id="KW-0732">Signal</keyword>
<feature type="region of interest" description="Disordered" evidence="5">
    <location>
        <begin position="555"/>
        <end position="651"/>
    </location>
</feature>
<dbReference type="EMBL" id="LT630450">
    <property type="protein sequence ID" value="SFV72293.1"/>
    <property type="molecule type" value="Genomic_DNA"/>
</dbReference>
<dbReference type="InterPro" id="IPR005644">
    <property type="entry name" value="NolW-like"/>
</dbReference>
<dbReference type="GO" id="GO:0030254">
    <property type="term" value="P:protein secretion by the type III secretion system"/>
    <property type="evidence" value="ECO:0007669"/>
    <property type="project" value="UniProtKB-UniRule"/>
</dbReference>
<keyword evidence="3" id="KW-0811">Translocation</keyword>
<feature type="region of interest" description="Disordered" evidence="5">
    <location>
        <begin position="236"/>
        <end position="270"/>
    </location>
</feature>
<dbReference type="InterPro" id="IPR003522">
    <property type="entry name" value="T3SS_OM_pore_YscC"/>
</dbReference>
<dbReference type="Pfam" id="PF03958">
    <property type="entry name" value="Secretin_N"/>
    <property type="match status" value="1"/>
</dbReference>
<dbReference type="NCBIfam" id="TIGR02516">
    <property type="entry name" value="type_III_yscC"/>
    <property type="match status" value="1"/>
</dbReference>
<dbReference type="Gene3D" id="3.30.1370.120">
    <property type="match status" value="2"/>
</dbReference>
<feature type="signal peptide" evidence="3">
    <location>
        <begin position="1"/>
        <end position="18"/>
    </location>
</feature>
<accession>A0A1K1LC60</accession>
<comment type="subcellular location">
    <subcellularLocation>
        <location evidence="1 3 4">Cell outer membrane</location>
    </subcellularLocation>
</comment>
<organism evidence="8 9">
    <name type="scientific">Desulfovibrio piger</name>
    <dbReference type="NCBI Taxonomy" id="901"/>
    <lineage>
        <taxon>Bacteria</taxon>
        <taxon>Pseudomonadati</taxon>
        <taxon>Thermodesulfobacteriota</taxon>
        <taxon>Desulfovibrionia</taxon>
        <taxon>Desulfovibrionales</taxon>
        <taxon>Desulfovibrionaceae</taxon>
        <taxon>Desulfovibrio</taxon>
    </lineage>
</organism>
<dbReference type="InterPro" id="IPR004846">
    <property type="entry name" value="T2SS/T3SS_dom"/>
</dbReference>
<evidence type="ECO:0000259" key="6">
    <source>
        <dbReference type="Pfam" id="PF00263"/>
    </source>
</evidence>
<keyword evidence="9" id="KW-1185">Reference proteome</keyword>
<gene>
    <name evidence="3" type="primary">sctC</name>
    <name evidence="8" type="ORF">DESPIGER_0403</name>
</gene>
<evidence type="ECO:0000256" key="3">
    <source>
        <dbReference type="HAMAP-Rule" id="MF_02219"/>
    </source>
</evidence>
<evidence type="ECO:0000313" key="9">
    <source>
        <dbReference type="Proteomes" id="UP000186323"/>
    </source>
</evidence>
<dbReference type="RefSeq" id="WP_072332390.1">
    <property type="nucleotide sequence ID" value="NZ_LT630450.1"/>
</dbReference>
<keyword evidence="3 4" id="KW-0813">Transport</keyword>
<dbReference type="InterPro" id="IPR050810">
    <property type="entry name" value="Bact_Secretion_Sys_Channel"/>
</dbReference>
<dbReference type="OrthoDB" id="9775455at2"/>
<comment type="function">
    <text evidence="3">Component of the type III secretion system (T3SS), also called injectisome, which is used to inject bacterial effector proteins into eukaryotic host cells. Forms a ring-shaped multimeric structure with an apparent central pore in the outer membrane.</text>
</comment>
<keyword evidence="3" id="KW-0653">Protein transport</keyword>
<evidence type="ECO:0000259" key="7">
    <source>
        <dbReference type="Pfam" id="PF03958"/>
    </source>
</evidence>
<dbReference type="GO" id="GO:0009279">
    <property type="term" value="C:cell outer membrane"/>
    <property type="evidence" value="ECO:0007669"/>
    <property type="project" value="UniProtKB-SubCell"/>
</dbReference>
<feature type="domain" description="NolW-like" evidence="7">
    <location>
        <begin position="178"/>
        <end position="302"/>
    </location>
</feature>
<keyword evidence="3" id="KW-0472">Membrane</keyword>
<feature type="compositionally biased region" description="Polar residues" evidence="5">
    <location>
        <begin position="610"/>
        <end position="620"/>
    </location>
</feature>
<evidence type="ECO:0000256" key="5">
    <source>
        <dbReference type="SAM" id="MobiDB-lite"/>
    </source>
</evidence>
<reference evidence="9" key="1">
    <citation type="submission" date="2016-10" db="EMBL/GenBank/DDBJ databases">
        <authorList>
            <person name="Wegmann U."/>
        </authorList>
    </citation>
    <scope>NUCLEOTIDE SEQUENCE [LARGE SCALE GENOMIC DNA]</scope>
</reference>
<evidence type="ECO:0000256" key="2">
    <source>
        <dbReference type="ARBA" id="ARBA00022729"/>
    </source>
</evidence>
<dbReference type="Proteomes" id="UP000186323">
    <property type="component" value="Chromosome I"/>
</dbReference>
<proteinExistence type="inferred from homology"/>
<dbReference type="GO" id="GO:0030257">
    <property type="term" value="C:type III protein secretion system complex"/>
    <property type="evidence" value="ECO:0007669"/>
    <property type="project" value="UniProtKB-UniRule"/>
</dbReference>
<comment type="subunit">
    <text evidence="3">The core secretion machinery of the T3SS is composed of approximately 20 different proteins, including cytoplasmic components, a base, an export apparatus and a needle. This subunit is part of the base, which anchors the injectisome in the bacterial cell envelope. Forms a stable homooligomeric complex.</text>
</comment>
<name>A0A1K1LC60_9BACT</name>
<dbReference type="PRINTS" id="PR01337">
    <property type="entry name" value="TYPE3OMGPROT"/>
</dbReference>
<feature type="chain" id="PRO_5026395125" description="Type 3 secretion system secretin" evidence="3">
    <location>
        <begin position="19"/>
        <end position="651"/>
    </location>
</feature>